<dbReference type="InterPro" id="IPR004443">
    <property type="entry name" value="YjeF_N_dom"/>
</dbReference>
<evidence type="ECO:0000256" key="6">
    <source>
        <dbReference type="ARBA" id="ARBA00022741"/>
    </source>
</evidence>
<evidence type="ECO:0000256" key="16">
    <source>
        <dbReference type="ARBA" id="ARBA00049209"/>
    </source>
</evidence>
<dbReference type="InterPro" id="IPR036652">
    <property type="entry name" value="YjeF_N_dom_sf"/>
</dbReference>
<comment type="catalytic activity">
    <reaction evidence="16 17 19">
        <text>(6S)-NADPHX + ADP = AMP + phosphate + NADPH + H(+)</text>
        <dbReference type="Rhea" id="RHEA:32235"/>
        <dbReference type="ChEBI" id="CHEBI:15378"/>
        <dbReference type="ChEBI" id="CHEBI:43474"/>
        <dbReference type="ChEBI" id="CHEBI:57783"/>
        <dbReference type="ChEBI" id="CHEBI:64076"/>
        <dbReference type="ChEBI" id="CHEBI:456215"/>
        <dbReference type="ChEBI" id="CHEBI:456216"/>
        <dbReference type="EC" id="4.2.1.136"/>
    </reaction>
</comment>
<reference evidence="22 23" key="1">
    <citation type="submission" date="2024-03" db="EMBL/GenBank/DDBJ databases">
        <title>Community enrichment and isolation of bacterial strains for fucoidan degradation.</title>
        <authorList>
            <person name="Sichert A."/>
        </authorList>
    </citation>
    <scope>NUCLEOTIDE SEQUENCE [LARGE SCALE GENOMIC DNA]</scope>
    <source>
        <strain evidence="22 23">AS76</strain>
    </source>
</reference>
<evidence type="ECO:0000256" key="13">
    <source>
        <dbReference type="ARBA" id="ARBA00023268"/>
    </source>
</evidence>
<dbReference type="Pfam" id="PF01256">
    <property type="entry name" value="Carb_kinase"/>
    <property type="match status" value="1"/>
</dbReference>
<feature type="binding site" evidence="17">
    <location>
        <position position="382"/>
    </location>
    <ligand>
        <name>(6S)-NADPHX</name>
        <dbReference type="ChEBI" id="CHEBI:64076"/>
    </ligand>
</feature>
<comment type="function">
    <text evidence="18">Catalyzes the epimerization of the S- and R-forms of NAD(P)HX, a damaged form of NAD(P)H that is a result of enzymatic or heat-dependent hydration. This is a prerequisite for the S-specific NAD(P)H-hydrate dehydratase to allow the repair of both epimers of NAD(P)HX.</text>
</comment>
<keyword evidence="13" id="KW-0511">Multifunctional enzyme</keyword>
<keyword evidence="23" id="KW-1185">Reference proteome</keyword>
<comment type="cofactor">
    <cofactor evidence="18 19">
        <name>K(+)</name>
        <dbReference type="ChEBI" id="CHEBI:29103"/>
    </cofactor>
    <text evidence="18 19">Binds 1 potassium ion per subunit.</text>
</comment>
<dbReference type="HAMAP" id="MF_01966">
    <property type="entry name" value="NADHX_epimerase"/>
    <property type="match status" value="1"/>
</dbReference>
<dbReference type="InterPro" id="IPR017953">
    <property type="entry name" value="Carbohydrate_kinase_pred_CS"/>
</dbReference>
<accession>A0ABU9TVZ3</accession>
<proteinExistence type="inferred from homology"/>
<comment type="catalytic activity">
    <reaction evidence="15 17 19">
        <text>(6S)-NADHX + ADP = AMP + phosphate + NADH + H(+)</text>
        <dbReference type="Rhea" id="RHEA:32223"/>
        <dbReference type="ChEBI" id="CHEBI:15378"/>
        <dbReference type="ChEBI" id="CHEBI:43474"/>
        <dbReference type="ChEBI" id="CHEBI:57945"/>
        <dbReference type="ChEBI" id="CHEBI:64074"/>
        <dbReference type="ChEBI" id="CHEBI:456215"/>
        <dbReference type="ChEBI" id="CHEBI:456216"/>
        <dbReference type="EC" id="4.2.1.136"/>
    </reaction>
</comment>
<dbReference type="SUPFAM" id="SSF53613">
    <property type="entry name" value="Ribokinase-like"/>
    <property type="match status" value="1"/>
</dbReference>
<dbReference type="Gene3D" id="3.40.1190.20">
    <property type="match status" value="1"/>
</dbReference>
<comment type="similarity">
    <text evidence="3 19">In the N-terminal section; belongs to the NnrE/AIBP family.</text>
</comment>
<name>A0ABU9TVZ3_9GAMM</name>
<evidence type="ECO:0000256" key="7">
    <source>
        <dbReference type="ARBA" id="ARBA00022840"/>
    </source>
</evidence>
<dbReference type="HAMAP" id="MF_01965">
    <property type="entry name" value="NADHX_dehydratase"/>
    <property type="match status" value="1"/>
</dbReference>
<comment type="caution">
    <text evidence="22">The sequence shown here is derived from an EMBL/GenBank/DDBJ whole genome shotgun (WGS) entry which is preliminary data.</text>
</comment>
<dbReference type="EC" id="5.1.99.6" evidence="19"/>
<dbReference type="InterPro" id="IPR030677">
    <property type="entry name" value="Nnr"/>
</dbReference>
<evidence type="ECO:0000256" key="4">
    <source>
        <dbReference type="ARBA" id="ARBA00009524"/>
    </source>
</evidence>
<gene>
    <name evidence="18" type="primary">nnrE</name>
    <name evidence="17" type="synonym">nnrD</name>
    <name evidence="22" type="ORF">WNY58_13595</name>
</gene>
<dbReference type="Gene3D" id="3.40.50.10260">
    <property type="entry name" value="YjeF N-terminal domain"/>
    <property type="match status" value="1"/>
</dbReference>
<comment type="catalytic activity">
    <reaction evidence="2 18 19">
        <text>(6R)-NADPHX = (6S)-NADPHX</text>
        <dbReference type="Rhea" id="RHEA:32227"/>
        <dbReference type="ChEBI" id="CHEBI:64076"/>
        <dbReference type="ChEBI" id="CHEBI:64077"/>
        <dbReference type="EC" id="5.1.99.6"/>
    </reaction>
</comment>
<evidence type="ECO:0000259" key="21">
    <source>
        <dbReference type="PROSITE" id="PS51385"/>
    </source>
</evidence>
<protein>
    <recommendedName>
        <fullName evidence="19">Bifunctional NAD(P)H-hydrate repair enzyme</fullName>
    </recommendedName>
    <alternativeName>
        <fullName evidence="19">Nicotinamide nucleotide repair protein</fullName>
    </alternativeName>
    <domain>
        <recommendedName>
            <fullName evidence="19">ADP-dependent (S)-NAD(P)H-hydrate dehydratase</fullName>
            <ecNumber evidence="19">4.2.1.136</ecNumber>
        </recommendedName>
        <alternativeName>
            <fullName evidence="19">ADP-dependent NAD(P)HX dehydratase</fullName>
        </alternativeName>
    </domain>
    <domain>
        <recommendedName>
            <fullName evidence="19">NAD(P)H-hydrate epimerase</fullName>
            <ecNumber evidence="19">5.1.99.6</ecNumber>
        </recommendedName>
    </domain>
</protein>
<evidence type="ECO:0000256" key="10">
    <source>
        <dbReference type="ARBA" id="ARBA00023027"/>
    </source>
</evidence>
<feature type="binding site" evidence="17">
    <location>
        <position position="268"/>
    </location>
    <ligand>
        <name>(6S)-NADPHX</name>
        <dbReference type="ChEBI" id="CHEBI:64076"/>
    </ligand>
</feature>
<comment type="function">
    <text evidence="14 19">Bifunctional enzyme that catalyzes the epimerization of the S- and R-forms of NAD(P)HX and the dehydration of the S-form of NAD(P)HX at the expense of ADP, which is converted to AMP. This allows the repair of both epimers of NAD(P)HX, a damaged form of NAD(P)H that is a result of enzymatic or heat-dependent hydration.</text>
</comment>
<feature type="binding site" evidence="17">
    <location>
        <position position="329"/>
    </location>
    <ligand>
        <name>(6S)-NADPHX</name>
        <dbReference type="ChEBI" id="CHEBI:64076"/>
    </ligand>
</feature>
<dbReference type="Proteomes" id="UP001449225">
    <property type="component" value="Unassembled WGS sequence"/>
</dbReference>
<organism evidence="22 23">
    <name type="scientific">Neptuniibacter pectenicola</name>
    <dbReference type="NCBI Taxonomy" id="1806669"/>
    <lineage>
        <taxon>Bacteria</taxon>
        <taxon>Pseudomonadati</taxon>
        <taxon>Pseudomonadota</taxon>
        <taxon>Gammaproteobacteria</taxon>
        <taxon>Oceanospirillales</taxon>
        <taxon>Oceanospirillaceae</taxon>
        <taxon>Neptuniibacter</taxon>
    </lineage>
</organism>
<evidence type="ECO:0000256" key="5">
    <source>
        <dbReference type="ARBA" id="ARBA00022723"/>
    </source>
</evidence>
<comment type="similarity">
    <text evidence="4 19">In the C-terminal section; belongs to the NnrD/CARKD family.</text>
</comment>
<dbReference type="PIRSF" id="PIRSF017184">
    <property type="entry name" value="Nnr"/>
    <property type="match status" value="1"/>
</dbReference>
<dbReference type="PROSITE" id="PS01049">
    <property type="entry name" value="YJEF_C_1"/>
    <property type="match status" value="1"/>
</dbReference>
<evidence type="ECO:0000256" key="1">
    <source>
        <dbReference type="ARBA" id="ARBA00000013"/>
    </source>
</evidence>
<evidence type="ECO:0000313" key="23">
    <source>
        <dbReference type="Proteomes" id="UP001449225"/>
    </source>
</evidence>
<evidence type="ECO:0000256" key="18">
    <source>
        <dbReference type="HAMAP-Rule" id="MF_01966"/>
    </source>
</evidence>
<keyword evidence="7 17" id="KW-0067">ATP-binding</keyword>
<keyword evidence="6 17" id="KW-0547">Nucleotide-binding</keyword>
<dbReference type="Pfam" id="PF03853">
    <property type="entry name" value="YjeF_N"/>
    <property type="match status" value="1"/>
</dbReference>
<keyword evidence="11 18" id="KW-0413">Isomerase</keyword>
<evidence type="ECO:0000256" key="14">
    <source>
        <dbReference type="ARBA" id="ARBA00025153"/>
    </source>
</evidence>
<feature type="binding site" evidence="18">
    <location>
        <begin position="66"/>
        <end position="70"/>
    </location>
    <ligand>
        <name>(6S)-NADPHX</name>
        <dbReference type="ChEBI" id="CHEBI:64076"/>
    </ligand>
</feature>
<evidence type="ECO:0000256" key="19">
    <source>
        <dbReference type="PIRNR" id="PIRNR017184"/>
    </source>
</evidence>
<feature type="binding site" evidence="18">
    <location>
        <position position="169"/>
    </location>
    <ligand>
        <name>K(+)</name>
        <dbReference type="ChEBI" id="CHEBI:29103"/>
    </ligand>
</feature>
<dbReference type="EMBL" id="JBBMRA010000014">
    <property type="protein sequence ID" value="MEM5537424.1"/>
    <property type="molecule type" value="Genomic_DNA"/>
</dbReference>
<comment type="caution">
    <text evidence="18">Lacks conserved residue(s) required for the propagation of feature annotation.</text>
</comment>
<comment type="subunit">
    <text evidence="17">Homotetramer.</text>
</comment>
<feature type="binding site" evidence="17">
    <location>
        <position position="448"/>
    </location>
    <ligand>
        <name>(6S)-NADPHX</name>
        <dbReference type="ChEBI" id="CHEBI:64076"/>
    </ligand>
</feature>
<evidence type="ECO:0000313" key="22">
    <source>
        <dbReference type="EMBL" id="MEM5537424.1"/>
    </source>
</evidence>
<sequence length="509" mass="53659">MSVNRVVLPATLYTAEQTRVLDRTAINEFGIPGIRLMQRAGHAVFAEMLERFPSVTAITLLCGAGNNGGDGFVVALLAKQKGFDVQLICIGDEHFSAGLQGEALAAWEQLQAIYPTYELYRPGMSFRGALLVDAMLGTGLSGHVRGAFRAAIEQLNASSKPVISVDTPSGLCADTGRVLGVAVRADMTLSFIGMKRGLLTGEAVDYCGTLLFDDLKVPDDVYEAIPVNLFRTTDDDLRECLPPRLKASHKGKFGHLLVIGGNRGMGGAALLASEAAIRSGAGLVTLATRAEHVAASLSRCPEVMVKSVDSGAHLQPLLEQADVIVLGPGLGQNAWAEQMLAAALAVDKPMVLDADALNLMASKQLFTQYDRHQRARWICTPHPGEASRLLDMTVLEIEHDRFSAVEKLQAVCGGAVVLKGAGSLVSAGDASYLCNGGNPGMSVGGMGDVLSGICGAFLAQKMTPENAARIAVYVHAKAADAVAQSQGEVGMLASDLFLTIPKVINGKYE</sequence>
<dbReference type="PROSITE" id="PS51385">
    <property type="entry name" value="YJEF_N"/>
    <property type="match status" value="1"/>
</dbReference>
<dbReference type="EC" id="4.2.1.136" evidence="19"/>
<feature type="domain" description="YjeF N-terminal" evidence="21">
    <location>
        <begin position="18"/>
        <end position="223"/>
    </location>
</feature>
<dbReference type="NCBIfam" id="TIGR00196">
    <property type="entry name" value="yjeF_cterm"/>
    <property type="match status" value="1"/>
</dbReference>
<dbReference type="PANTHER" id="PTHR12592">
    <property type="entry name" value="ATP-DEPENDENT (S)-NAD(P)H-HYDRATE DEHYDRATASE FAMILY MEMBER"/>
    <property type="match status" value="1"/>
</dbReference>
<feature type="binding site" evidence="18">
    <location>
        <position position="166"/>
    </location>
    <ligand>
        <name>(6S)-NADPHX</name>
        <dbReference type="ChEBI" id="CHEBI:64076"/>
    </ligand>
</feature>
<feature type="binding site" evidence="17">
    <location>
        <begin position="419"/>
        <end position="423"/>
    </location>
    <ligand>
        <name>AMP</name>
        <dbReference type="ChEBI" id="CHEBI:456215"/>
    </ligand>
</feature>
<comment type="similarity">
    <text evidence="17">Belongs to the NnrD/CARKD family.</text>
</comment>
<dbReference type="InterPro" id="IPR000631">
    <property type="entry name" value="CARKD"/>
</dbReference>
<dbReference type="RefSeq" id="WP_342854804.1">
    <property type="nucleotide sequence ID" value="NZ_JBBMRA010000014.1"/>
</dbReference>
<dbReference type="CDD" id="cd01171">
    <property type="entry name" value="YXKO-related"/>
    <property type="match status" value="1"/>
</dbReference>
<evidence type="ECO:0000256" key="11">
    <source>
        <dbReference type="ARBA" id="ARBA00023235"/>
    </source>
</evidence>
<dbReference type="PROSITE" id="PS51383">
    <property type="entry name" value="YJEF_C_3"/>
    <property type="match status" value="1"/>
</dbReference>
<evidence type="ECO:0000256" key="12">
    <source>
        <dbReference type="ARBA" id="ARBA00023239"/>
    </source>
</evidence>
<evidence type="ECO:0000256" key="17">
    <source>
        <dbReference type="HAMAP-Rule" id="MF_01965"/>
    </source>
</evidence>
<keyword evidence="9 18" id="KW-0630">Potassium</keyword>
<feature type="binding site" evidence="18">
    <location>
        <begin position="137"/>
        <end position="143"/>
    </location>
    <ligand>
        <name>(6S)-NADPHX</name>
        <dbReference type="ChEBI" id="CHEBI:64076"/>
    </ligand>
</feature>
<feature type="binding site" evidence="18">
    <location>
        <position position="67"/>
    </location>
    <ligand>
        <name>K(+)</name>
        <dbReference type="ChEBI" id="CHEBI:29103"/>
    </ligand>
</feature>
<evidence type="ECO:0000256" key="3">
    <source>
        <dbReference type="ARBA" id="ARBA00006001"/>
    </source>
</evidence>
<comment type="similarity">
    <text evidence="18">Belongs to the NnrE/AIBP family.</text>
</comment>
<evidence type="ECO:0000256" key="15">
    <source>
        <dbReference type="ARBA" id="ARBA00048238"/>
    </source>
</evidence>
<keyword evidence="5 18" id="KW-0479">Metal-binding</keyword>
<comment type="catalytic activity">
    <reaction evidence="1 18 19">
        <text>(6R)-NADHX = (6S)-NADHX</text>
        <dbReference type="Rhea" id="RHEA:32215"/>
        <dbReference type="ChEBI" id="CHEBI:64074"/>
        <dbReference type="ChEBI" id="CHEBI:64075"/>
        <dbReference type="EC" id="5.1.99.6"/>
    </reaction>
</comment>
<feature type="binding site" evidence="17">
    <location>
        <position position="447"/>
    </location>
    <ligand>
        <name>AMP</name>
        <dbReference type="ChEBI" id="CHEBI:456215"/>
    </ligand>
</feature>
<evidence type="ECO:0000256" key="2">
    <source>
        <dbReference type="ARBA" id="ARBA00000909"/>
    </source>
</evidence>
<dbReference type="NCBIfam" id="TIGR00197">
    <property type="entry name" value="yjeF_nterm"/>
    <property type="match status" value="1"/>
</dbReference>
<dbReference type="InterPro" id="IPR029056">
    <property type="entry name" value="Ribokinase-like"/>
</dbReference>
<keyword evidence="10 17" id="KW-0520">NAD</keyword>
<keyword evidence="8 17" id="KW-0521">NADP</keyword>
<feature type="domain" description="YjeF C-terminal" evidence="20">
    <location>
        <begin position="233"/>
        <end position="507"/>
    </location>
</feature>
<dbReference type="PANTHER" id="PTHR12592:SF0">
    <property type="entry name" value="ATP-DEPENDENT (S)-NAD(P)H-HYDRATE DEHYDRATASE"/>
    <property type="match status" value="1"/>
</dbReference>
<evidence type="ECO:0000259" key="20">
    <source>
        <dbReference type="PROSITE" id="PS51383"/>
    </source>
</evidence>
<comment type="function">
    <text evidence="17">Catalyzes the dehydration of the S-form of NAD(P)HX at the expense of ADP, which is converted to AMP. Together with NAD(P)HX epimerase, which catalyzes the epimerization of the S- and R-forms, the enzyme allows the repair of both epimers of NAD(P)HX, a damaged form of NAD(P)H that is a result of enzymatic or heat-dependent hydration.</text>
</comment>
<dbReference type="SUPFAM" id="SSF64153">
    <property type="entry name" value="YjeF N-terminal domain-like"/>
    <property type="match status" value="1"/>
</dbReference>
<evidence type="ECO:0000256" key="9">
    <source>
        <dbReference type="ARBA" id="ARBA00022958"/>
    </source>
</evidence>
<keyword evidence="12 17" id="KW-0456">Lyase</keyword>
<comment type="cofactor">
    <cofactor evidence="17">
        <name>Mg(2+)</name>
        <dbReference type="ChEBI" id="CHEBI:18420"/>
    </cofactor>
</comment>
<evidence type="ECO:0000256" key="8">
    <source>
        <dbReference type="ARBA" id="ARBA00022857"/>
    </source>
</evidence>
<feature type="binding site" evidence="18">
    <location>
        <position position="133"/>
    </location>
    <ligand>
        <name>K(+)</name>
        <dbReference type="ChEBI" id="CHEBI:29103"/>
    </ligand>
</feature>